<dbReference type="AlphaFoldDB" id="A0A6S6QKR2"/>
<evidence type="ECO:0000313" key="3">
    <source>
        <dbReference type="Proteomes" id="UP000515317"/>
    </source>
</evidence>
<feature type="transmembrane region" description="Helical" evidence="1">
    <location>
        <begin position="82"/>
        <end position="100"/>
    </location>
</feature>
<reference evidence="2 3" key="1">
    <citation type="submission" date="2020-08" db="EMBL/GenBank/DDBJ databases">
        <title>Genome sequence of Rhizobiales bacterium strain IZ6.</title>
        <authorList>
            <person name="Nakai R."/>
            <person name="Naganuma T."/>
        </authorList>
    </citation>
    <scope>NUCLEOTIDE SEQUENCE [LARGE SCALE GENOMIC DNA]</scope>
    <source>
        <strain evidence="2 3">IZ6</strain>
    </source>
</reference>
<dbReference type="EMBL" id="AP023361">
    <property type="protein sequence ID" value="BCJ90944.1"/>
    <property type="molecule type" value="Genomic_DNA"/>
</dbReference>
<sequence>MAGVAGLILPLVPGTVFLILAAACFARSSPRFETWLLSHPKLGPAILAWQKTGAISTRAKIAAIGGMALSFVLTWYSGAPPIALAAVAFCLAGAALYVGTRPSA</sequence>
<proteinExistence type="predicted"/>
<dbReference type="Pfam" id="PF04304">
    <property type="entry name" value="DUF454"/>
    <property type="match status" value="1"/>
</dbReference>
<dbReference type="Proteomes" id="UP000515317">
    <property type="component" value="Chromosome"/>
</dbReference>
<evidence type="ECO:0000256" key="1">
    <source>
        <dbReference type="SAM" id="Phobius"/>
    </source>
</evidence>
<dbReference type="PANTHER" id="PTHR35813">
    <property type="entry name" value="INNER MEMBRANE PROTEIN YBAN"/>
    <property type="match status" value="1"/>
</dbReference>
<protein>
    <recommendedName>
        <fullName evidence="4">DUF454 domain-containing protein</fullName>
    </recommendedName>
</protein>
<accession>A0A6S6QKR2</accession>
<keyword evidence="1" id="KW-0472">Membrane</keyword>
<evidence type="ECO:0000313" key="2">
    <source>
        <dbReference type="EMBL" id="BCJ90944.1"/>
    </source>
</evidence>
<keyword evidence="1" id="KW-1133">Transmembrane helix</keyword>
<dbReference type="PANTHER" id="PTHR35813:SF1">
    <property type="entry name" value="INNER MEMBRANE PROTEIN YBAN"/>
    <property type="match status" value="1"/>
</dbReference>
<name>A0A6S6QKR2_9HYPH</name>
<gene>
    <name evidence="2" type="ORF">IZ6_16790</name>
</gene>
<keyword evidence="3" id="KW-1185">Reference proteome</keyword>
<dbReference type="KEGG" id="tso:IZ6_16790"/>
<evidence type="ECO:0008006" key="4">
    <source>
        <dbReference type="Google" id="ProtNLM"/>
    </source>
</evidence>
<feature type="transmembrane region" description="Helical" evidence="1">
    <location>
        <begin position="59"/>
        <end position="76"/>
    </location>
</feature>
<feature type="transmembrane region" description="Helical" evidence="1">
    <location>
        <begin position="6"/>
        <end position="26"/>
    </location>
</feature>
<organism evidence="2 3">
    <name type="scientific">Terrihabitans soli</name>
    <dbReference type="NCBI Taxonomy" id="708113"/>
    <lineage>
        <taxon>Bacteria</taxon>
        <taxon>Pseudomonadati</taxon>
        <taxon>Pseudomonadota</taxon>
        <taxon>Alphaproteobacteria</taxon>
        <taxon>Hyphomicrobiales</taxon>
        <taxon>Terrihabitans</taxon>
    </lineage>
</organism>
<dbReference type="InterPro" id="IPR007401">
    <property type="entry name" value="DUF454"/>
</dbReference>
<keyword evidence="1" id="KW-0812">Transmembrane</keyword>
<dbReference type="PIRSF" id="PIRSF016789">
    <property type="entry name" value="DUF454"/>
    <property type="match status" value="1"/>
</dbReference>
<dbReference type="GO" id="GO:0005886">
    <property type="term" value="C:plasma membrane"/>
    <property type="evidence" value="ECO:0007669"/>
    <property type="project" value="TreeGrafter"/>
</dbReference>